<protein>
    <submittedName>
        <fullName evidence="3">Uncharacterized protein</fullName>
    </submittedName>
</protein>
<feature type="region of interest" description="Disordered" evidence="1">
    <location>
        <begin position="345"/>
        <end position="364"/>
    </location>
</feature>
<name>A0AAI9EA32_9PEZI</name>
<feature type="compositionally biased region" description="Acidic residues" evidence="1">
    <location>
        <begin position="520"/>
        <end position="536"/>
    </location>
</feature>
<proteinExistence type="predicted"/>
<comment type="caution">
    <text evidence="3">The sequence shown here is derived from an EMBL/GenBank/DDBJ whole genome shotgun (WGS) entry which is preliminary data.</text>
</comment>
<keyword evidence="2" id="KW-0472">Membrane</keyword>
<sequence>MNRGRRFFLLTIASVLVLIGPFLIGYHFSAIRDVSLQLYHGSPSIPSFSKTPDPLTRKIHLILPATGPTIDLCKLLLSGGILGYPEPIFIGWEGRGIFNGSQSHLFKITETLTYLRTLPREADTDMIVILDAYDIWLQLRPDVLLNRYYEVLRKNDLRLQKDGILGKQINGYKIESKIIIGPDKIYWPQGPEDPATWAVPQSPLPEDIFGPDTDTDAPTSRPRWLNSGTIMGPAKEMRDYFAATVDMVSKIYDSSWEFRTSDQYYFAEVWAEQEVMRRKLQAELKGQAFQPSLVPGTNETGIVPHIPAGKRTEYGILQDYNTDVFQTAAGFELWLTWMRFNGSTKPADLSRRRRSSSSTETRIDEMPLPAYVRDSAPPYAATRSSASANQSTWEQMLLGTNVIMKTVFPLFHMTGDKTLKYRWWPRMWFHPHAEALLTAGKRAREEQEDPDFIADMHGIRWMQARPDLGKMGRYEAGKDGKGGAWVDNGKYVRFANMCGSFEDYLYLRRSEAVDLHSEVDMEEEVEEEEGDEGDEG</sequence>
<accession>A0AAI9EA32</accession>
<dbReference type="CDD" id="cd22997">
    <property type="entry name" value="GT_LH"/>
    <property type="match status" value="1"/>
</dbReference>
<evidence type="ECO:0000256" key="1">
    <source>
        <dbReference type="SAM" id="MobiDB-lite"/>
    </source>
</evidence>
<dbReference type="PANTHER" id="PTHR36587:SF2">
    <property type="entry name" value="EXPRESSION SITE-ASSOCIATED GENE 3 (ESAG3)-LIKE PROTEIN"/>
    <property type="match status" value="1"/>
</dbReference>
<dbReference type="EMBL" id="CAVMBE010000020">
    <property type="protein sequence ID" value="CAK3993329.1"/>
    <property type="molecule type" value="Genomic_DNA"/>
</dbReference>
<keyword evidence="2" id="KW-1133">Transmembrane helix</keyword>
<keyword evidence="2" id="KW-0812">Transmembrane</keyword>
<feature type="region of interest" description="Disordered" evidence="1">
    <location>
        <begin position="517"/>
        <end position="536"/>
    </location>
</feature>
<reference evidence="3" key="1">
    <citation type="submission" date="2023-11" db="EMBL/GenBank/DDBJ databases">
        <authorList>
            <person name="Alioto T."/>
            <person name="Alioto T."/>
            <person name="Gomez Garrido J."/>
        </authorList>
    </citation>
    <scope>NUCLEOTIDE SEQUENCE</scope>
</reference>
<organism evidence="3 4">
    <name type="scientific">Lecanosticta acicola</name>
    <dbReference type="NCBI Taxonomy" id="111012"/>
    <lineage>
        <taxon>Eukaryota</taxon>
        <taxon>Fungi</taxon>
        <taxon>Dikarya</taxon>
        <taxon>Ascomycota</taxon>
        <taxon>Pezizomycotina</taxon>
        <taxon>Dothideomycetes</taxon>
        <taxon>Dothideomycetidae</taxon>
        <taxon>Mycosphaerellales</taxon>
        <taxon>Mycosphaerellaceae</taxon>
        <taxon>Lecanosticta</taxon>
    </lineage>
</organism>
<evidence type="ECO:0000256" key="2">
    <source>
        <dbReference type="SAM" id="Phobius"/>
    </source>
</evidence>
<dbReference type="PANTHER" id="PTHR36587">
    <property type="entry name" value="EXPRESSION SITE-ASSOCIATED GENE 3 (ESAG3)-LIKE PROTEIN"/>
    <property type="match status" value="1"/>
</dbReference>
<gene>
    <name evidence="3" type="ORF">LECACI_7A004010</name>
</gene>
<evidence type="ECO:0000313" key="3">
    <source>
        <dbReference type="EMBL" id="CAK3993329.1"/>
    </source>
</evidence>
<keyword evidence="4" id="KW-1185">Reference proteome</keyword>
<feature type="transmembrane region" description="Helical" evidence="2">
    <location>
        <begin position="7"/>
        <end position="28"/>
    </location>
</feature>
<dbReference type="Proteomes" id="UP001296104">
    <property type="component" value="Unassembled WGS sequence"/>
</dbReference>
<evidence type="ECO:0000313" key="4">
    <source>
        <dbReference type="Proteomes" id="UP001296104"/>
    </source>
</evidence>
<dbReference type="AlphaFoldDB" id="A0AAI9EA32"/>